<gene>
    <name evidence="1" type="ORF">PHACADRAFT_202393</name>
    <name evidence="2" type="ORF">PHACADRAFT_206787</name>
</gene>
<dbReference type="KEGG" id="pco:PHACADRAFT_202393"/>
<dbReference type="RefSeq" id="XP_007402656.1">
    <property type="nucleotide sequence ID" value="XM_007402594.1"/>
</dbReference>
<dbReference type="AlphaFoldDB" id="K5VCK6"/>
<accession>K5VCK6</accession>
<evidence type="ECO:0000313" key="3">
    <source>
        <dbReference type="Proteomes" id="UP000008370"/>
    </source>
</evidence>
<reference evidence="1 3" key="1">
    <citation type="journal article" date="2012" name="BMC Genomics">
        <title>Comparative genomics of the white-rot fungi, Phanerochaete carnosa and P. chrysosporium, to elucidate the genetic basis of the distinct wood types they colonize.</title>
        <authorList>
            <person name="Suzuki H."/>
            <person name="MacDonald J."/>
            <person name="Syed K."/>
            <person name="Salamov A."/>
            <person name="Hori C."/>
            <person name="Aerts A."/>
            <person name="Henrissat B."/>
            <person name="Wiebenga A."/>
            <person name="vanKuyk P.A."/>
            <person name="Barry K."/>
            <person name="Lindquist E."/>
            <person name="LaButti K."/>
            <person name="Lapidus A."/>
            <person name="Lucas S."/>
            <person name="Coutinho P."/>
            <person name="Gong Y."/>
            <person name="Samejima M."/>
            <person name="Mahadevan R."/>
            <person name="Abou-Zaid M."/>
            <person name="de Vries R.P."/>
            <person name="Igarashi K."/>
            <person name="Yadav J.S."/>
            <person name="Grigoriev I.V."/>
            <person name="Master E.R."/>
        </authorList>
    </citation>
    <scope>NUCLEOTIDE SEQUENCE [LARGE SCALE GENOMIC DNA]</scope>
    <source>
        <strain evidence="1 3">HHB-10118-sp</strain>
    </source>
</reference>
<dbReference type="GeneID" id="18912543"/>
<dbReference type="GeneID" id="18911866"/>
<dbReference type="HOGENOM" id="CLU_3125578_0_0_1"/>
<dbReference type="EMBL" id="JH930470">
    <property type="protein sequence ID" value="EKM57932.1"/>
    <property type="molecule type" value="Genomic_DNA"/>
</dbReference>
<sequence length="50" mass="5175">MTVKDAGPAGVSGDFEVQELLVVLVGQASVALFASKMPGPEETGHCRFVV</sequence>
<dbReference type="InParanoid" id="K5VCK6"/>
<evidence type="ECO:0000313" key="1">
    <source>
        <dbReference type="EMBL" id="EKM48793.1"/>
    </source>
</evidence>
<dbReference type="EMBL" id="JH930732">
    <property type="protein sequence ID" value="EKM48793.1"/>
    <property type="molecule type" value="Genomic_DNA"/>
</dbReference>
<evidence type="ECO:0000313" key="2">
    <source>
        <dbReference type="EMBL" id="EKM57932.1"/>
    </source>
</evidence>
<dbReference type="Proteomes" id="UP000008370">
    <property type="component" value="Unassembled WGS sequence"/>
</dbReference>
<organism evidence="1 3">
    <name type="scientific">Phanerochaete carnosa (strain HHB-10118-sp)</name>
    <name type="common">White-rot fungus</name>
    <name type="synonym">Peniophora carnosa</name>
    <dbReference type="NCBI Taxonomy" id="650164"/>
    <lineage>
        <taxon>Eukaryota</taxon>
        <taxon>Fungi</taxon>
        <taxon>Dikarya</taxon>
        <taxon>Basidiomycota</taxon>
        <taxon>Agaricomycotina</taxon>
        <taxon>Agaricomycetes</taxon>
        <taxon>Polyporales</taxon>
        <taxon>Phanerochaetaceae</taxon>
        <taxon>Phanerochaete</taxon>
    </lineage>
</organism>
<name>K5VCK6_PHACS</name>
<proteinExistence type="predicted"/>
<dbReference type="KEGG" id="pco:PHACADRAFT_206787"/>
<keyword evidence="3" id="KW-1185">Reference proteome</keyword>
<protein>
    <submittedName>
        <fullName evidence="1">Uncharacterized protein</fullName>
    </submittedName>
</protein>
<dbReference type="RefSeq" id="XP_007393265.1">
    <property type="nucleotide sequence ID" value="XM_007393203.1"/>
</dbReference>